<evidence type="ECO:0000256" key="5">
    <source>
        <dbReference type="ARBA" id="ARBA00022694"/>
    </source>
</evidence>
<evidence type="ECO:0000256" key="4">
    <source>
        <dbReference type="ARBA" id="ARBA00022490"/>
    </source>
</evidence>
<comment type="similarity">
    <text evidence="2">Belongs to the TsaE family.</text>
</comment>
<proteinExistence type="inferred from homology"/>
<evidence type="ECO:0000256" key="9">
    <source>
        <dbReference type="ARBA" id="ARBA00022842"/>
    </source>
</evidence>
<evidence type="ECO:0000256" key="3">
    <source>
        <dbReference type="ARBA" id="ARBA00019010"/>
    </source>
</evidence>
<dbReference type="PANTHER" id="PTHR33540">
    <property type="entry name" value="TRNA THREONYLCARBAMOYLADENOSINE BIOSYNTHESIS PROTEIN TSAE"/>
    <property type="match status" value="1"/>
</dbReference>
<dbReference type="OrthoDB" id="9815896at2"/>
<dbReference type="GO" id="GO:0016787">
    <property type="term" value="F:hydrolase activity"/>
    <property type="evidence" value="ECO:0007669"/>
    <property type="project" value="UniProtKB-KW"/>
</dbReference>
<keyword evidence="7" id="KW-0547">Nucleotide-binding</keyword>
<dbReference type="GO" id="GO:0005524">
    <property type="term" value="F:ATP binding"/>
    <property type="evidence" value="ECO:0007669"/>
    <property type="project" value="UniProtKB-KW"/>
</dbReference>
<protein>
    <recommendedName>
        <fullName evidence="3">tRNA threonylcarbamoyladenosine biosynthesis protein TsaE</fullName>
    </recommendedName>
    <alternativeName>
        <fullName evidence="10">t(6)A37 threonylcarbamoyladenosine biosynthesis protein TsaE</fullName>
    </alternativeName>
</protein>
<dbReference type="GO" id="GO:0046872">
    <property type="term" value="F:metal ion binding"/>
    <property type="evidence" value="ECO:0007669"/>
    <property type="project" value="UniProtKB-KW"/>
</dbReference>
<dbReference type="InterPro" id="IPR003442">
    <property type="entry name" value="T6A_TsaE"/>
</dbReference>
<keyword evidence="8" id="KW-0067">ATP-binding</keyword>
<dbReference type="Pfam" id="PF02367">
    <property type="entry name" value="TsaE"/>
    <property type="match status" value="1"/>
</dbReference>
<evidence type="ECO:0000256" key="10">
    <source>
        <dbReference type="ARBA" id="ARBA00032441"/>
    </source>
</evidence>
<keyword evidence="4" id="KW-0963">Cytoplasm</keyword>
<dbReference type="NCBIfam" id="TIGR00150">
    <property type="entry name" value="T6A_YjeE"/>
    <property type="match status" value="1"/>
</dbReference>
<evidence type="ECO:0000256" key="8">
    <source>
        <dbReference type="ARBA" id="ARBA00022840"/>
    </source>
</evidence>
<dbReference type="STRING" id="1423725.FC19_GL001313"/>
<evidence type="ECO:0000256" key="6">
    <source>
        <dbReference type="ARBA" id="ARBA00022723"/>
    </source>
</evidence>
<accession>A0A0R2CX26</accession>
<dbReference type="GO" id="GO:0005737">
    <property type="term" value="C:cytoplasm"/>
    <property type="evidence" value="ECO:0007669"/>
    <property type="project" value="UniProtKB-SubCell"/>
</dbReference>
<evidence type="ECO:0000313" key="12">
    <source>
        <dbReference type="Proteomes" id="UP000051015"/>
    </source>
</evidence>
<keyword evidence="6" id="KW-0479">Metal-binding</keyword>
<dbReference type="Proteomes" id="UP000051015">
    <property type="component" value="Unassembled WGS sequence"/>
</dbReference>
<evidence type="ECO:0000256" key="7">
    <source>
        <dbReference type="ARBA" id="ARBA00022741"/>
    </source>
</evidence>
<dbReference type="RefSeq" id="WP_057876299.1">
    <property type="nucleotide sequence ID" value="NZ_AYZD01000018.1"/>
</dbReference>
<name>A0A0R2CX26_9LACO</name>
<keyword evidence="5" id="KW-0819">tRNA processing</keyword>
<sequence length="160" mass="18010">MEIIVNTAAETKQIAQMLAVYIKPNDVILLDGDLGAGKTTFTKGLAIGLGIKNNVKSPTFNLIREYHQGRLPLFHMDVYRLEGVGGDDLGLEEYFNGGGVSVIEWSEFVQDEIPQEHLQVQIVKDEQDDQRRILKFKAKGDHFENVISLLGEKWTNSDQH</sequence>
<dbReference type="AlphaFoldDB" id="A0A0R2CX26"/>
<comment type="subcellular location">
    <subcellularLocation>
        <location evidence="1">Cytoplasm</location>
    </subcellularLocation>
</comment>
<dbReference type="SUPFAM" id="SSF52540">
    <property type="entry name" value="P-loop containing nucleoside triphosphate hydrolases"/>
    <property type="match status" value="1"/>
</dbReference>
<dbReference type="EMBL" id="AYZD01000018">
    <property type="protein sequence ID" value="KRM95834.1"/>
    <property type="molecule type" value="Genomic_DNA"/>
</dbReference>
<evidence type="ECO:0000256" key="1">
    <source>
        <dbReference type="ARBA" id="ARBA00004496"/>
    </source>
</evidence>
<evidence type="ECO:0000256" key="2">
    <source>
        <dbReference type="ARBA" id="ARBA00007599"/>
    </source>
</evidence>
<evidence type="ECO:0000313" key="11">
    <source>
        <dbReference type="EMBL" id="KRM95834.1"/>
    </source>
</evidence>
<gene>
    <name evidence="11" type="ORF">FC19_GL001313</name>
</gene>
<reference evidence="11 12" key="1">
    <citation type="journal article" date="2015" name="Genome Announc.">
        <title>Expanding the biotechnology potential of lactobacilli through comparative genomics of 213 strains and associated genera.</title>
        <authorList>
            <person name="Sun Z."/>
            <person name="Harris H.M."/>
            <person name="McCann A."/>
            <person name="Guo C."/>
            <person name="Argimon S."/>
            <person name="Zhang W."/>
            <person name="Yang X."/>
            <person name="Jeffery I.B."/>
            <person name="Cooney J.C."/>
            <person name="Kagawa T.F."/>
            <person name="Liu W."/>
            <person name="Song Y."/>
            <person name="Salvetti E."/>
            <person name="Wrobel A."/>
            <person name="Rasinkangas P."/>
            <person name="Parkhill J."/>
            <person name="Rea M.C."/>
            <person name="O'Sullivan O."/>
            <person name="Ritari J."/>
            <person name="Douillard F.P."/>
            <person name="Paul Ross R."/>
            <person name="Yang R."/>
            <person name="Briner A.E."/>
            <person name="Felis G.E."/>
            <person name="de Vos W.M."/>
            <person name="Barrangou R."/>
            <person name="Klaenhammer T.R."/>
            <person name="Caufield P.W."/>
            <person name="Cui Y."/>
            <person name="Zhang H."/>
            <person name="O'Toole P.W."/>
        </authorList>
    </citation>
    <scope>NUCLEOTIDE SEQUENCE [LARGE SCALE GENOMIC DNA]</scope>
    <source>
        <strain evidence="11 12">DSM 21051</strain>
    </source>
</reference>
<keyword evidence="12" id="KW-1185">Reference proteome</keyword>
<dbReference type="InterPro" id="IPR027417">
    <property type="entry name" value="P-loop_NTPase"/>
</dbReference>
<organism evidence="11 12">
    <name type="scientific">Liquorilactobacillus aquaticus DSM 21051</name>
    <dbReference type="NCBI Taxonomy" id="1423725"/>
    <lineage>
        <taxon>Bacteria</taxon>
        <taxon>Bacillati</taxon>
        <taxon>Bacillota</taxon>
        <taxon>Bacilli</taxon>
        <taxon>Lactobacillales</taxon>
        <taxon>Lactobacillaceae</taxon>
        <taxon>Liquorilactobacillus</taxon>
    </lineage>
</organism>
<dbReference type="GO" id="GO:0002949">
    <property type="term" value="P:tRNA threonylcarbamoyladenosine modification"/>
    <property type="evidence" value="ECO:0007669"/>
    <property type="project" value="InterPro"/>
</dbReference>
<keyword evidence="9" id="KW-0460">Magnesium</keyword>
<dbReference type="Gene3D" id="3.40.50.300">
    <property type="entry name" value="P-loop containing nucleotide triphosphate hydrolases"/>
    <property type="match status" value="1"/>
</dbReference>
<dbReference type="PATRIC" id="fig|1423725.3.peg.1352"/>
<keyword evidence="11" id="KW-0378">Hydrolase</keyword>
<dbReference type="PANTHER" id="PTHR33540:SF2">
    <property type="entry name" value="TRNA THREONYLCARBAMOYLADENOSINE BIOSYNTHESIS PROTEIN TSAE"/>
    <property type="match status" value="1"/>
</dbReference>
<comment type="caution">
    <text evidence="11">The sequence shown here is derived from an EMBL/GenBank/DDBJ whole genome shotgun (WGS) entry which is preliminary data.</text>
</comment>